<evidence type="ECO:0000256" key="1">
    <source>
        <dbReference type="ARBA" id="ARBA00004236"/>
    </source>
</evidence>
<dbReference type="Proteomes" id="UP001498935">
    <property type="component" value="Unassembled WGS sequence"/>
</dbReference>
<keyword evidence="3 6" id="KW-0732">Signal</keyword>
<dbReference type="Pfam" id="PF02608">
    <property type="entry name" value="Bmp"/>
    <property type="match status" value="1"/>
</dbReference>
<evidence type="ECO:0000313" key="9">
    <source>
        <dbReference type="Proteomes" id="UP001498935"/>
    </source>
</evidence>
<evidence type="ECO:0000256" key="6">
    <source>
        <dbReference type="SAM" id="SignalP"/>
    </source>
</evidence>
<dbReference type="PANTHER" id="PTHR34296:SF2">
    <property type="entry name" value="ABC TRANSPORTER GUANOSINE-BINDING PROTEIN NUPN"/>
    <property type="match status" value="1"/>
</dbReference>
<evidence type="ECO:0000256" key="5">
    <source>
        <dbReference type="ARBA" id="ARBA00023288"/>
    </source>
</evidence>
<proteinExistence type="predicted"/>
<evidence type="ECO:0000256" key="2">
    <source>
        <dbReference type="ARBA" id="ARBA00022475"/>
    </source>
</evidence>
<gene>
    <name evidence="8" type="ORF">KACC15558_04100</name>
</gene>
<dbReference type="PANTHER" id="PTHR34296">
    <property type="entry name" value="TRANSCRIPTIONAL ACTIVATOR PROTEIN MED"/>
    <property type="match status" value="1"/>
</dbReference>
<keyword evidence="4" id="KW-0472">Membrane</keyword>
<evidence type="ECO:0000313" key="8">
    <source>
        <dbReference type="EMBL" id="GAA5339370.1"/>
    </source>
</evidence>
<keyword evidence="5" id="KW-0449">Lipoprotein</keyword>
<feature type="chain" id="PRO_5046140046" description="ABC transporter substrate-binding protein PnrA-like domain-containing protein" evidence="6">
    <location>
        <begin position="27"/>
        <end position="380"/>
    </location>
</feature>
<reference evidence="8 9" key="1">
    <citation type="submission" date="2024-02" db="EMBL/GenBank/DDBJ databases">
        <title>Characterization of antibiotic resistant novel bacterial strains and their environmental applications.</title>
        <authorList>
            <person name="Manzoor S."/>
            <person name="Abbas S."/>
            <person name="Arshad M."/>
            <person name="Li W.J."/>
            <person name="Ahmed I."/>
        </authorList>
    </citation>
    <scope>NUCLEOTIDE SEQUENCE [LARGE SCALE GENOMIC DNA]</scope>
    <source>
        <strain evidence="8 9">KACC 15558</strain>
    </source>
</reference>
<dbReference type="EMBL" id="BAABNP010000002">
    <property type="protein sequence ID" value="GAA5339370.1"/>
    <property type="molecule type" value="Genomic_DNA"/>
</dbReference>
<dbReference type="InterPro" id="IPR050957">
    <property type="entry name" value="BMP_lipoprotein"/>
</dbReference>
<accession>A0ABP9TW26</accession>
<sequence length="380" mass="39222">MRTKLVTRVAGAGLGVLSLLGASACAVSTPEAVEDPTTGCMISAPAGFDDYSAGALTLAETELARSAGLFSATSSQRVSNSSATSAALDRTVGEKCSLTTVIGPGGASELADVARENPDSLYLGMASGREDFPDNVLTIDFDLVPPAFIAGYIAATASESGEVSALVSRGFPQAEKILTAFDAGVDLYNQESGDDVEDVTSFRKSRIAGRTVDDTEAAGRDFFDAAQRSDADVVVPFGSAAAMGVLGAAAEVRASAATATPDPEGEPPVLPKLIWYGASGDFSEAVIATIEPNIRRGLRTMFPDWPQSKNPDEVVEPGPDDPVEMNGILVAEEAYEGTIDNGGVNISAEDGFLSRVSDAGRSIADLRGRIKSGEIDPTKG</sequence>
<comment type="caution">
    <text evidence="8">The sequence shown here is derived from an EMBL/GenBank/DDBJ whole genome shotgun (WGS) entry which is preliminary data.</text>
</comment>
<name>A0ABP9TW26_9MICO</name>
<evidence type="ECO:0000256" key="4">
    <source>
        <dbReference type="ARBA" id="ARBA00023136"/>
    </source>
</evidence>
<organism evidence="8 9">
    <name type="scientific">Brevibacterium ammoniilyticum</name>
    <dbReference type="NCBI Taxonomy" id="1046555"/>
    <lineage>
        <taxon>Bacteria</taxon>
        <taxon>Bacillati</taxon>
        <taxon>Actinomycetota</taxon>
        <taxon>Actinomycetes</taxon>
        <taxon>Micrococcales</taxon>
        <taxon>Brevibacteriaceae</taxon>
        <taxon>Brevibacterium</taxon>
    </lineage>
</organism>
<dbReference type="InterPro" id="IPR003760">
    <property type="entry name" value="PnrA-like"/>
</dbReference>
<dbReference type="Gene3D" id="3.40.50.2300">
    <property type="match status" value="1"/>
</dbReference>
<feature type="signal peptide" evidence="6">
    <location>
        <begin position="1"/>
        <end position="26"/>
    </location>
</feature>
<keyword evidence="2" id="KW-1003">Cell membrane</keyword>
<evidence type="ECO:0000256" key="3">
    <source>
        <dbReference type="ARBA" id="ARBA00022729"/>
    </source>
</evidence>
<protein>
    <recommendedName>
        <fullName evidence="7">ABC transporter substrate-binding protein PnrA-like domain-containing protein</fullName>
    </recommendedName>
</protein>
<evidence type="ECO:0000259" key="7">
    <source>
        <dbReference type="Pfam" id="PF02608"/>
    </source>
</evidence>
<dbReference type="RefSeq" id="WP_342037039.1">
    <property type="nucleotide sequence ID" value="NZ_BAABBK010000002.1"/>
</dbReference>
<keyword evidence="9" id="KW-1185">Reference proteome</keyword>
<feature type="domain" description="ABC transporter substrate-binding protein PnrA-like" evidence="7">
    <location>
        <begin position="101"/>
        <end position="252"/>
    </location>
</feature>
<comment type="subcellular location">
    <subcellularLocation>
        <location evidence="1">Cell membrane</location>
    </subcellularLocation>
</comment>
<dbReference type="PROSITE" id="PS51257">
    <property type="entry name" value="PROKAR_LIPOPROTEIN"/>
    <property type="match status" value="1"/>
</dbReference>